<dbReference type="OrthoDB" id="644067at2759"/>
<dbReference type="InterPro" id="IPR043452">
    <property type="entry name" value="BZIP46-like"/>
</dbReference>
<keyword evidence="3" id="KW-0539">Nucleus</keyword>
<keyword evidence="2" id="KW-0238">DNA-binding</keyword>
<dbReference type="EMBL" id="JABCRI010000006">
    <property type="protein sequence ID" value="KAF8404434.1"/>
    <property type="molecule type" value="Genomic_DNA"/>
</dbReference>
<evidence type="ECO:0000256" key="5">
    <source>
        <dbReference type="SAM" id="MobiDB-lite"/>
    </source>
</evidence>
<dbReference type="PANTHER" id="PTHR22952:SF392">
    <property type="entry name" value="BZIP TRANSCRIPTION FACTOR 12"/>
    <property type="match status" value="1"/>
</dbReference>
<gene>
    <name evidence="7" type="ORF">HHK36_009319</name>
</gene>
<dbReference type="InterPro" id="IPR004827">
    <property type="entry name" value="bZIP"/>
</dbReference>
<feature type="domain" description="BZIP" evidence="6">
    <location>
        <begin position="158"/>
        <end position="210"/>
    </location>
</feature>
<dbReference type="SUPFAM" id="SSF57959">
    <property type="entry name" value="Leucine zipper domain"/>
    <property type="match status" value="1"/>
</dbReference>
<feature type="coiled-coil region" evidence="4">
    <location>
        <begin position="411"/>
        <end position="438"/>
    </location>
</feature>
<organism evidence="7 8">
    <name type="scientific">Tetracentron sinense</name>
    <name type="common">Spur-leaf</name>
    <dbReference type="NCBI Taxonomy" id="13715"/>
    <lineage>
        <taxon>Eukaryota</taxon>
        <taxon>Viridiplantae</taxon>
        <taxon>Streptophyta</taxon>
        <taxon>Embryophyta</taxon>
        <taxon>Tracheophyta</taxon>
        <taxon>Spermatophyta</taxon>
        <taxon>Magnoliopsida</taxon>
        <taxon>Trochodendrales</taxon>
        <taxon>Trochodendraceae</taxon>
        <taxon>Tetracentron</taxon>
    </lineage>
</organism>
<feature type="region of interest" description="Disordered" evidence="5">
    <location>
        <begin position="139"/>
        <end position="178"/>
    </location>
</feature>
<evidence type="ECO:0000256" key="3">
    <source>
        <dbReference type="ARBA" id="ARBA00023242"/>
    </source>
</evidence>
<evidence type="ECO:0000256" key="1">
    <source>
        <dbReference type="ARBA" id="ARBA00004123"/>
    </source>
</evidence>
<sequence>MVSLNSANSDLPLNSSINSLTITELQSDQSKNPSSMNMDELLRNVYGGNSAAEIIPDAVAVSVAGGGEPQYYKEEAFEGMTLEDFLSKAGAISEDDAKISPTAGPGNGVFGVDWMVSNQFQQQQQEEIDGSIRGFGNGLGRGGRGKRRAVQEPVDKVAQQRQRRMIKNRESASRSRERKHAYTQSLELSVAKLEEENARLVREQVEWTKERFKKNAWPLALEATPGDNFVMVSRQFGCYQQVFALACVVEWRSPYRGVRTGGFGSDSRCTGLVGDSSAHVATSNAPSMVPPRDDVEFLHREVAALGSAICFLKSKSDVYASFKAFHKMVCTQFDAKFKILRSENGGEYPSGHFLVLTIFMVENALSVVVVETERDLEVHLAHNVATDISAATASIQEEPSAGGNPEEQTQLSTLMAAIESHEAAMERMEEENQGGRDKIASRRRTTRSRMRVYKISIYSSSWELEAKKEESLTALGRDIVGSPFLSSSMSRRCVSTRSSFVQHPLVIRCQERVQPLDNRLVLPLLLAQGLNLTWQLDHLPSFCLELGLELQALLKRTGNLLLRGPHSHLMVLVGPPQLILELGESKGEAKKTPFTPQPQRSPIPRS</sequence>
<dbReference type="InterPro" id="IPR046347">
    <property type="entry name" value="bZIP_sf"/>
</dbReference>
<protein>
    <recommendedName>
        <fullName evidence="6">BZIP domain-containing protein</fullName>
    </recommendedName>
</protein>
<dbReference type="PROSITE" id="PS50217">
    <property type="entry name" value="BZIP"/>
    <property type="match status" value="1"/>
</dbReference>
<dbReference type="Pfam" id="PF00170">
    <property type="entry name" value="bZIP_1"/>
    <property type="match status" value="1"/>
</dbReference>
<dbReference type="GO" id="GO:0045893">
    <property type="term" value="P:positive regulation of DNA-templated transcription"/>
    <property type="evidence" value="ECO:0007669"/>
    <property type="project" value="InterPro"/>
</dbReference>
<comment type="caution">
    <text evidence="7">The sequence shown here is derived from an EMBL/GenBank/DDBJ whole genome shotgun (WGS) entry which is preliminary data.</text>
</comment>
<feature type="coiled-coil region" evidence="4">
    <location>
        <begin position="183"/>
        <end position="210"/>
    </location>
</feature>
<dbReference type="Proteomes" id="UP000655225">
    <property type="component" value="Unassembled WGS sequence"/>
</dbReference>
<name>A0A835DLI4_TETSI</name>
<dbReference type="GO" id="GO:0003700">
    <property type="term" value="F:DNA-binding transcription factor activity"/>
    <property type="evidence" value="ECO:0007669"/>
    <property type="project" value="InterPro"/>
</dbReference>
<dbReference type="AlphaFoldDB" id="A0A835DLI4"/>
<accession>A0A835DLI4</accession>
<keyword evidence="8" id="KW-1185">Reference proteome</keyword>
<comment type="subcellular location">
    <subcellularLocation>
        <location evidence="1">Nucleus</location>
    </subcellularLocation>
</comment>
<evidence type="ECO:0000259" key="6">
    <source>
        <dbReference type="PROSITE" id="PS50217"/>
    </source>
</evidence>
<dbReference type="Gene3D" id="1.20.5.170">
    <property type="match status" value="1"/>
</dbReference>
<proteinExistence type="predicted"/>
<dbReference type="GO" id="GO:0003677">
    <property type="term" value="F:DNA binding"/>
    <property type="evidence" value="ECO:0007669"/>
    <property type="project" value="UniProtKB-KW"/>
</dbReference>
<evidence type="ECO:0000256" key="2">
    <source>
        <dbReference type="ARBA" id="ARBA00023125"/>
    </source>
</evidence>
<feature type="compositionally biased region" description="Pro residues" evidence="5">
    <location>
        <begin position="595"/>
        <end position="606"/>
    </location>
</feature>
<dbReference type="SMART" id="SM00338">
    <property type="entry name" value="BRLZ"/>
    <property type="match status" value="1"/>
</dbReference>
<reference evidence="7 8" key="1">
    <citation type="submission" date="2020-04" db="EMBL/GenBank/DDBJ databases">
        <title>Plant Genome Project.</title>
        <authorList>
            <person name="Zhang R.-G."/>
        </authorList>
    </citation>
    <scope>NUCLEOTIDE SEQUENCE [LARGE SCALE GENOMIC DNA]</scope>
    <source>
        <strain evidence="7">YNK0</strain>
        <tissue evidence="7">Leaf</tissue>
    </source>
</reference>
<evidence type="ECO:0000256" key="4">
    <source>
        <dbReference type="SAM" id="Coils"/>
    </source>
</evidence>
<keyword evidence="4" id="KW-0175">Coiled coil</keyword>
<dbReference type="CDD" id="cd14707">
    <property type="entry name" value="bZIP_plant_BZIP46"/>
    <property type="match status" value="1"/>
</dbReference>
<dbReference type="PANTHER" id="PTHR22952">
    <property type="entry name" value="CAMP-RESPONSE ELEMENT BINDING PROTEIN-RELATED"/>
    <property type="match status" value="1"/>
</dbReference>
<evidence type="ECO:0000313" key="8">
    <source>
        <dbReference type="Proteomes" id="UP000655225"/>
    </source>
</evidence>
<dbReference type="PROSITE" id="PS00036">
    <property type="entry name" value="BZIP_BASIC"/>
    <property type="match status" value="1"/>
</dbReference>
<evidence type="ECO:0000313" key="7">
    <source>
        <dbReference type="EMBL" id="KAF8404434.1"/>
    </source>
</evidence>
<feature type="region of interest" description="Disordered" evidence="5">
    <location>
        <begin position="584"/>
        <end position="606"/>
    </location>
</feature>
<dbReference type="GO" id="GO:0005634">
    <property type="term" value="C:nucleus"/>
    <property type="evidence" value="ECO:0007669"/>
    <property type="project" value="UniProtKB-SubCell"/>
</dbReference>